<proteinExistence type="inferred from homology"/>
<dbReference type="InterPro" id="IPR047041">
    <property type="entry name" value="BipA_GTP-bd_dom"/>
</dbReference>
<dbReference type="GO" id="GO:0010467">
    <property type="term" value="P:gene expression"/>
    <property type="evidence" value="ECO:0007669"/>
    <property type="project" value="UniProtKB-ARBA"/>
</dbReference>
<dbReference type="InterPro" id="IPR000795">
    <property type="entry name" value="T_Tr_GTP-bd_dom"/>
</dbReference>
<dbReference type="PROSITE" id="PS51722">
    <property type="entry name" value="G_TR_2"/>
    <property type="match status" value="1"/>
</dbReference>
<accession>A0A415E744</accession>
<dbReference type="InterPro" id="IPR004161">
    <property type="entry name" value="EFTu-like_2"/>
</dbReference>
<dbReference type="PROSITE" id="PS00301">
    <property type="entry name" value="G_TR_1"/>
    <property type="match status" value="1"/>
</dbReference>
<reference evidence="6 7" key="1">
    <citation type="submission" date="2018-08" db="EMBL/GenBank/DDBJ databases">
        <title>A genome reference for cultivated species of the human gut microbiota.</title>
        <authorList>
            <person name="Zou Y."/>
            <person name="Xue W."/>
            <person name="Luo G."/>
        </authorList>
    </citation>
    <scope>NUCLEOTIDE SEQUENCE [LARGE SCALE GENOMIC DNA]</scope>
    <source>
        <strain evidence="6 7">AM07-24</strain>
    </source>
</reference>
<dbReference type="FunFam" id="3.30.70.240:FF:000002">
    <property type="entry name" value="GTP-binding protein TypA"/>
    <property type="match status" value="1"/>
</dbReference>
<gene>
    <name evidence="6" type="primary">typA</name>
    <name evidence="4" type="synonym">bipA</name>
    <name evidence="6" type="ORF">DW099_02885</name>
</gene>
<dbReference type="Gene3D" id="2.40.30.10">
    <property type="entry name" value="Translation factors"/>
    <property type="match status" value="1"/>
</dbReference>
<dbReference type="GO" id="GO:0000049">
    <property type="term" value="F:tRNA binding"/>
    <property type="evidence" value="ECO:0007669"/>
    <property type="project" value="UniProtKB-KW"/>
</dbReference>
<evidence type="ECO:0000259" key="5">
    <source>
        <dbReference type="PROSITE" id="PS51722"/>
    </source>
</evidence>
<dbReference type="AlphaFoldDB" id="A0A415E744"/>
<keyword evidence="4" id="KW-0820">tRNA-binding</keyword>
<dbReference type="InterPro" id="IPR000640">
    <property type="entry name" value="EFG_V-like"/>
</dbReference>
<dbReference type="PRINTS" id="PR00315">
    <property type="entry name" value="ELONGATNFCT"/>
</dbReference>
<comment type="catalytic activity">
    <reaction evidence="3 4">
        <text>GTP + H2O = GDP + phosphate + H(+)</text>
        <dbReference type="Rhea" id="RHEA:19669"/>
        <dbReference type="ChEBI" id="CHEBI:15377"/>
        <dbReference type="ChEBI" id="CHEBI:15378"/>
        <dbReference type="ChEBI" id="CHEBI:37565"/>
        <dbReference type="ChEBI" id="CHEBI:43474"/>
        <dbReference type="ChEBI" id="CHEBI:58189"/>
    </reaction>
</comment>
<dbReference type="InterPro" id="IPR006298">
    <property type="entry name" value="BipA"/>
</dbReference>
<sequence length="623" mass="69272">MTEKQKIINIAVIAHVDAGKSTLVDAFLNQSGVFRANEDVADCVMDSDDIERERGITIYSKNCSIMHGDVKINIVDTPGHADFSSEVERIMKTVDTVILLVDSSEGPMPQTRFVLSKSLEQGLNPILFINKIDKKDARIDEVVDEVYELFMDLNANDEQLDFPILYGIARQGIAVRDPADAQGLSVEAGGSKIKHTPEGYAGLNITPLFDTIIEHCVPYPDLREEPLQLQVSTLGYDDYIGRLGIGRITQGTIKEGQTVAVAKEDGSIAQRKAGQVFVYRGLKRTAVSEAECGDIVVISGISDISIGETICDSKDPQPMEMIHIEEPTLSMNFMVNKSPFAGKVGKFVTSRHIRERLEKELEVNVGLMVEETDSTDCFKVSGRGELHLSILIENMRREGYELAVSKPEVIFRRDENGKKLEPVEEVVISVPDEYAGTVISKLNLRKGIMVQMNGENGYSKLEYHVPTRGLLGYRSEFINDTRGEGTMERRFLDFEPYKGEIGGRSNGSAIAIEEGVCTPYALFNIGERVQLFVDPGTKVYEGMIVGMNSRGEDMEVNPCKAKKVSNMRASGSDESVKLSPPRVFTLEEALEFIDDDELVEITPDDVRLRKKLLKEIERRRAGR</sequence>
<dbReference type="Pfam" id="PF21018">
    <property type="entry name" value="BipA_C"/>
    <property type="match status" value="1"/>
</dbReference>
<keyword evidence="4" id="KW-0699">rRNA-binding</keyword>
<dbReference type="InterPro" id="IPR005225">
    <property type="entry name" value="Small_GTP-bd"/>
</dbReference>
<keyword evidence="4" id="KW-0378">Hydrolase</keyword>
<dbReference type="FunFam" id="2.40.30.10:FF:000016">
    <property type="entry name" value="GTP-binding protein TypA"/>
    <property type="match status" value="1"/>
</dbReference>
<dbReference type="PANTHER" id="PTHR42908">
    <property type="entry name" value="TRANSLATION ELONGATION FACTOR-RELATED"/>
    <property type="match status" value="1"/>
</dbReference>
<dbReference type="GO" id="GO:0005525">
    <property type="term" value="F:GTP binding"/>
    <property type="evidence" value="ECO:0007669"/>
    <property type="project" value="UniProtKB-UniRule"/>
</dbReference>
<dbReference type="InterPro" id="IPR048876">
    <property type="entry name" value="BipA_C"/>
</dbReference>
<dbReference type="InterPro" id="IPR047042">
    <property type="entry name" value="BipA_II"/>
</dbReference>
<dbReference type="FunFam" id="3.30.70.870:FF:000003">
    <property type="entry name" value="GTP-binding protein TypA"/>
    <property type="match status" value="1"/>
</dbReference>
<keyword evidence="4" id="KW-0694">RNA-binding</keyword>
<comment type="subunit">
    <text evidence="4">Monomer.</text>
</comment>
<evidence type="ECO:0000313" key="7">
    <source>
        <dbReference type="Proteomes" id="UP000284841"/>
    </source>
</evidence>
<keyword evidence="4" id="KW-0690">Ribosome biogenesis</keyword>
<comment type="function">
    <text evidence="4">A 50S ribosomal subunit assembly protein with GTPase activity, required for 50S subunit assembly at low temperatures, may also play a role in translation. Binds GTP and analogs. Binds the 70S ribosome between the 30S and 50S subunits, in a similar position as ribosome-bound EF-G; it contacts a number of ribosomal proteins, both rRNAs and the A-site tRNA.</text>
</comment>
<dbReference type="OrthoDB" id="9801591at2"/>
<feature type="domain" description="Tr-type G" evidence="5">
    <location>
        <begin position="5"/>
        <end position="227"/>
    </location>
</feature>
<dbReference type="Pfam" id="PF00679">
    <property type="entry name" value="EFG_C"/>
    <property type="match status" value="1"/>
</dbReference>
<dbReference type="InterPro" id="IPR031157">
    <property type="entry name" value="G_TR_CS"/>
</dbReference>
<dbReference type="InterPro" id="IPR042116">
    <property type="entry name" value="TypA/BipA_C"/>
</dbReference>
<dbReference type="NCBIfam" id="TIGR00231">
    <property type="entry name" value="small_GTP"/>
    <property type="match status" value="1"/>
</dbReference>
<dbReference type="GO" id="GO:1990904">
    <property type="term" value="C:ribonucleoprotein complex"/>
    <property type="evidence" value="ECO:0007669"/>
    <property type="project" value="TreeGrafter"/>
</dbReference>
<feature type="binding site" evidence="4">
    <location>
        <begin position="130"/>
        <end position="133"/>
    </location>
    <ligand>
        <name>GTP</name>
        <dbReference type="ChEBI" id="CHEBI:37565"/>
    </ligand>
</feature>
<organism evidence="6 7">
    <name type="scientific">Emergencia timonensis</name>
    <dbReference type="NCBI Taxonomy" id="1776384"/>
    <lineage>
        <taxon>Bacteria</taxon>
        <taxon>Bacillati</taxon>
        <taxon>Bacillota</taxon>
        <taxon>Clostridia</taxon>
        <taxon>Peptostreptococcales</taxon>
        <taxon>Anaerovoracaceae</taxon>
        <taxon>Emergencia</taxon>
    </lineage>
</organism>
<evidence type="ECO:0000256" key="1">
    <source>
        <dbReference type="ARBA" id="ARBA00022741"/>
    </source>
</evidence>
<dbReference type="Gene3D" id="2.40.50.250">
    <property type="entry name" value="bipa protein"/>
    <property type="match status" value="1"/>
</dbReference>
<dbReference type="GO" id="GO:0005829">
    <property type="term" value="C:cytosol"/>
    <property type="evidence" value="ECO:0007669"/>
    <property type="project" value="TreeGrafter"/>
</dbReference>
<dbReference type="InterPro" id="IPR027417">
    <property type="entry name" value="P-loop_NTPase"/>
</dbReference>
<dbReference type="Pfam" id="PF00009">
    <property type="entry name" value="GTP_EFTU"/>
    <property type="match status" value="1"/>
</dbReference>
<name>A0A415E744_9FIRM</name>
<evidence type="ECO:0000313" key="6">
    <source>
        <dbReference type="EMBL" id="RHJ89534.1"/>
    </source>
</evidence>
<dbReference type="GO" id="GO:0043022">
    <property type="term" value="F:ribosome binding"/>
    <property type="evidence" value="ECO:0007669"/>
    <property type="project" value="UniProtKB-UniRule"/>
</dbReference>
<dbReference type="HAMAP" id="MF_00849">
    <property type="entry name" value="BipA"/>
    <property type="match status" value="1"/>
</dbReference>
<dbReference type="GO" id="GO:0019843">
    <property type="term" value="F:rRNA binding"/>
    <property type="evidence" value="ECO:0007669"/>
    <property type="project" value="UniProtKB-KW"/>
</dbReference>
<dbReference type="EMBL" id="QRMS01000001">
    <property type="protein sequence ID" value="RHJ89534.1"/>
    <property type="molecule type" value="Genomic_DNA"/>
</dbReference>
<keyword evidence="1 4" id="KW-0547">Nucleotide-binding</keyword>
<dbReference type="GO" id="GO:0003924">
    <property type="term" value="F:GTPase activity"/>
    <property type="evidence" value="ECO:0007669"/>
    <property type="project" value="UniProtKB-UniRule"/>
</dbReference>
<keyword evidence="7" id="KW-1185">Reference proteome</keyword>
<dbReference type="SUPFAM" id="SSF50447">
    <property type="entry name" value="Translation proteins"/>
    <property type="match status" value="1"/>
</dbReference>
<comment type="similarity">
    <text evidence="4">Belongs to the TRAFAC class translation factor GTPase superfamily. Classic translation factor GTPase family. BipA subfamily.</text>
</comment>
<dbReference type="InterPro" id="IPR009000">
    <property type="entry name" value="Transl_B-barrel_sf"/>
</dbReference>
<dbReference type="Gene3D" id="3.40.50.300">
    <property type="entry name" value="P-loop containing nucleotide triphosphate hydrolases"/>
    <property type="match status" value="1"/>
</dbReference>
<dbReference type="CDD" id="cd01891">
    <property type="entry name" value="TypA_BipA"/>
    <property type="match status" value="1"/>
</dbReference>
<dbReference type="GeneID" id="83005204"/>
<dbReference type="RefSeq" id="WP_067539948.1">
    <property type="nucleotide sequence ID" value="NZ_AP025567.1"/>
</dbReference>
<keyword evidence="4" id="KW-0963">Cytoplasm</keyword>
<dbReference type="CDD" id="cd03710">
    <property type="entry name" value="BipA_TypA_C"/>
    <property type="match status" value="1"/>
</dbReference>
<comment type="caution">
    <text evidence="6">The sequence shown here is derived from an EMBL/GenBank/DDBJ whole genome shotgun (WGS) entry which is preliminary data.</text>
</comment>
<feature type="binding site" evidence="4">
    <location>
        <begin position="17"/>
        <end position="22"/>
    </location>
    <ligand>
        <name>GTP</name>
        <dbReference type="ChEBI" id="CHEBI:37565"/>
    </ligand>
</feature>
<evidence type="ECO:0000256" key="4">
    <source>
        <dbReference type="HAMAP-Rule" id="MF_00849"/>
    </source>
</evidence>
<dbReference type="SUPFAM" id="SSF54980">
    <property type="entry name" value="EF-G C-terminal domain-like"/>
    <property type="match status" value="2"/>
</dbReference>
<comment type="subcellular location">
    <subcellularLocation>
        <location evidence="4">Cytoplasm</location>
    </subcellularLocation>
    <text evidence="4">Binds to ribosomes.</text>
</comment>
<dbReference type="InterPro" id="IPR035647">
    <property type="entry name" value="EFG_III/V"/>
</dbReference>
<keyword evidence="2 4" id="KW-0342">GTP-binding</keyword>
<dbReference type="InterPro" id="IPR035651">
    <property type="entry name" value="BipA_V"/>
</dbReference>
<dbReference type="FunFam" id="2.40.50.250:FF:000001">
    <property type="entry name" value="GTP-binding protein TypA"/>
    <property type="match status" value="1"/>
</dbReference>
<dbReference type="GO" id="GO:0009409">
    <property type="term" value="P:response to cold"/>
    <property type="evidence" value="ECO:0007669"/>
    <property type="project" value="UniProtKB-ARBA"/>
</dbReference>
<protein>
    <recommendedName>
        <fullName evidence="4">Large ribosomal subunit assembly factor BipA</fullName>
        <ecNumber evidence="4">3.6.5.-</ecNumber>
    </recommendedName>
    <alternativeName>
        <fullName evidence="4">GTP-binding protein BipA</fullName>
    </alternativeName>
</protein>
<dbReference type="Pfam" id="PF03144">
    <property type="entry name" value="GTP_EFTU_D2"/>
    <property type="match status" value="1"/>
</dbReference>
<dbReference type="GO" id="GO:0000027">
    <property type="term" value="P:ribosomal large subunit assembly"/>
    <property type="evidence" value="ECO:0007669"/>
    <property type="project" value="UniProtKB-UniRule"/>
</dbReference>
<dbReference type="InterPro" id="IPR047043">
    <property type="entry name" value="BipA_III"/>
</dbReference>
<dbReference type="SMART" id="SM00838">
    <property type="entry name" value="EFG_C"/>
    <property type="match status" value="1"/>
</dbReference>
<evidence type="ECO:0000256" key="2">
    <source>
        <dbReference type="ARBA" id="ARBA00023134"/>
    </source>
</evidence>
<dbReference type="EC" id="3.6.5.-" evidence="4"/>
<dbReference type="SUPFAM" id="SSF52540">
    <property type="entry name" value="P-loop containing nucleoside triphosphate hydrolases"/>
    <property type="match status" value="1"/>
</dbReference>
<dbReference type="Gene3D" id="3.30.70.240">
    <property type="match status" value="1"/>
</dbReference>
<dbReference type="CDD" id="cd16263">
    <property type="entry name" value="BipA_III"/>
    <property type="match status" value="1"/>
</dbReference>
<dbReference type="NCBIfam" id="TIGR01394">
    <property type="entry name" value="TypA_BipA"/>
    <property type="match status" value="1"/>
</dbReference>
<dbReference type="Proteomes" id="UP000284841">
    <property type="component" value="Unassembled WGS sequence"/>
</dbReference>
<dbReference type="CDD" id="cd03691">
    <property type="entry name" value="BipA_TypA_II"/>
    <property type="match status" value="1"/>
</dbReference>
<dbReference type="STRING" id="1776384.GCA_900086585_02883"/>
<evidence type="ECO:0000256" key="3">
    <source>
        <dbReference type="ARBA" id="ARBA00048548"/>
    </source>
</evidence>
<dbReference type="PANTHER" id="PTHR42908:SF8">
    <property type="entry name" value="TR-TYPE G DOMAIN-CONTAINING PROTEIN"/>
    <property type="match status" value="1"/>
</dbReference>
<dbReference type="Gene3D" id="3.30.70.870">
    <property type="entry name" value="Elongation Factor G (Translational Gtpase), domain 3"/>
    <property type="match status" value="1"/>
</dbReference>